<sequence>MDPLTQTHHAPSARFPALSLFPNPKDKGACARFRLARKRLWQEIVSVRRHFNELSALVLQQSQLMTELLSAHARTGVVPPCPCPSSFVATAAAGDSRNVPLAAPRPPSETVIADATLGPSVPGVSALPQADPMAGSTPVYSSSPSVSGKLDNSLSSPAVSPAPPSHSSSRRKADDSLPKLRGLFNRKNTKGG</sequence>
<proteinExistence type="predicted"/>
<gene>
    <name evidence="2" type="ORF">FB45DRAFT_927804</name>
</gene>
<accession>A0AAD7BJ34</accession>
<dbReference type="AlphaFoldDB" id="A0AAD7BJ34"/>
<evidence type="ECO:0000313" key="3">
    <source>
        <dbReference type="Proteomes" id="UP001221142"/>
    </source>
</evidence>
<evidence type="ECO:0000313" key="2">
    <source>
        <dbReference type="EMBL" id="KAJ7622474.1"/>
    </source>
</evidence>
<name>A0AAD7BJ34_9AGAR</name>
<feature type="region of interest" description="Disordered" evidence="1">
    <location>
        <begin position="123"/>
        <end position="192"/>
    </location>
</feature>
<organism evidence="2 3">
    <name type="scientific">Roridomyces roridus</name>
    <dbReference type="NCBI Taxonomy" id="1738132"/>
    <lineage>
        <taxon>Eukaryota</taxon>
        <taxon>Fungi</taxon>
        <taxon>Dikarya</taxon>
        <taxon>Basidiomycota</taxon>
        <taxon>Agaricomycotina</taxon>
        <taxon>Agaricomycetes</taxon>
        <taxon>Agaricomycetidae</taxon>
        <taxon>Agaricales</taxon>
        <taxon>Marasmiineae</taxon>
        <taxon>Mycenaceae</taxon>
        <taxon>Roridomyces</taxon>
    </lineage>
</organism>
<reference evidence="2" key="1">
    <citation type="submission" date="2023-03" db="EMBL/GenBank/DDBJ databases">
        <title>Massive genome expansion in bonnet fungi (Mycena s.s.) driven by repeated elements and novel gene families across ecological guilds.</title>
        <authorList>
            <consortium name="Lawrence Berkeley National Laboratory"/>
            <person name="Harder C.B."/>
            <person name="Miyauchi S."/>
            <person name="Viragh M."/>
            <person name="Kuo A."/>
            <person name="Thoen E."/>
            <person name="Andreopoulos B."/>
            <person name="Lu D."/>
            <person name="Skrede I."/>
            <person name="Drula E."/>
            <person name="Henrissat B."/>
            <person name="Morin E."/>
            <person name="Kohler A."/>
            <person name="Barry K."/>
            <person name="LaButti K."/>
            <person name="Morin E."/>
            <person name="Salamov A."/>
            <person name="Lipzen A."/>
            <person name="Mereny Z."/>
            <person name="Hegedus B."/>
            <person name="Baldrian P."/>
            <person name="Stursova M."/>
            <person name="Weitz H."/>
            <person name="Taylor A."/>
            <person name="Grigoriev I.V."/>
            <person name="Nagy L.G."/>
            <person name="Martin F."/>
            <person name="Kauserud H."/>
        </authorList>
    </citation>
    <scope>NUCLEOTIDE SEQUENCE</scope>
    <source>
        <strain evidence="2">9284</strain>
    </source>
</reference>
<evidence type="ECO:0000256" key="1">
    <source>
        <dbReference type="SAM" id="MobiDB-lite"/>
    </source>
</evidence>
<dbReference type="EMBL" id="JARKIF010000015">
    <property type="protein sequence ID" value="KAJ7622474.1"/>
    <property type="molecule type" value="Genomic_DNA"/>
</dbReference>
<keyword evidence="3" id="KW-1185">Reference proteome</keyword>
<feature type="compositionally biased region" description="Low complexity" evidence="1">
    <location>
        <begin position="136"/>
        <end position="159"/>
    </location>
</feature>
<comment type="caution">
    <text evidence="2">The sequence shown here is derived from an EMBL/GenBank/DDBJ whole genome shotgun (WGS) entry which is preliminary data.</text>
</comment>
<protein>
    <submittedName>
        <fullName evidence="2">Uncharacterized protein</fullName>
    </submittedName>
</protein>
<dbReference type="Proteomes" id="UP001221142">
    <property type="component" value="Unassembled WGS sequence"/>
</dbReference>